<dbReference type="PROSITE" id="PS51007">
    <property type="entry name" value="CYTC"/>
    <property type="match status" value="1"/>
</dbReference>
<gene>
    <name evidence="8" type="ORF">SAMN05878503_101181</name>
</gene>
<evidence type="ECO:0000256" key="6">
    <source>
        <dbReference type="PROSITE-ProRule" id="PRU00433"/>
    </source>
</evidence>
<keyword evidence="9" id="KW-1185">Reference proteome</keyword>
<evidence type="ECO:0000256" key="1">
    <source>
        <dbReference type="ARBA" id="ARBA00022448"/>
    </source>
</evidence>
<evidence type="ECO:0000313" key="8">
    <source>
        <dbReference type="EMBL" id="SNX67545.1"/>
    </source>
</evidence>
<evidence type="ECO:0000256" key="4">
    <source>
        <dbReference type="ARBA" id="ARBA00022982"/>
    </source>
</evidence>
<proteinExistence type="predicted"/>
<dbReference type="InterPro" id="IPR009056">
    <property type="entry name" value="Cyt_c-like_dom"/>
</dbReference>
<keyword evidence="5 6" id="KW-0408">Iron</keyword>
<evidence type="ECO:0000256" key="3">
    <source>
        <dbReference type="ARBA" id="ARBA00022723"/>
    </source>
</evidence>
<evidence type="ECO:0000256" key="5">
    <source>
        <dbReference type="ARBA" id="ARBA00023004"/>
    </source>
</evidence>
<dbReference type="Gene3D" id="1.10.760.10">
    <property type="entry name" value="Cytochrome c-like domain"/>
    <property type="match status" value="1"/>
</dbReference>
<keyword evidence="1" id="KW-0813">Transport</keyword>
<dbReference type="EMBL" id="OAOQ01000001">
    <property type="protein sequence ID" value="SNX67545.1"/>
    <property type="molecule type" value="Genomic_DNA"/>
</dbReference>
<dbReference type="InterPro" id="IPR002327">
    <property type="entry name" value="Cyt_c_1A/1B"/>
</dbReference>
<dbReference type="SUPFAM" id="SSF46626">
    <property type="entry name" value="Cytochrome c"/>
    <property type="match status" value="1"/>
</dbReference>
<accession>A0A285CJM0</accession>
<dbReference type="PANTHER" id="PTHR11961">
    <property type="entry name" value="CYTOCHROME C"/>
    <property type="match status" value="1"/>
</dbReference>
<sequence>MRLTDIRAATVRVAAAGNDLAPAPAFASEGDPQTGENVFRKCSVCHQIGEGAAHKTGPILTGIVGRPAASLEGGDYSPGPTGAAETGLVRDHVTLADFLANPRKAMPGIRTPDELADLIACLGSVSASPVQEAGDPAMSAEVEGVKTMARNGVFHLDRVLRGRSYFGLTAPRASLTRRFAAP</sequence>
<evidence type="ECO:0000256" key="2">
    <source>
        <dbReference type="ARBA" id="ARBA00022617"/>
    </source>
</evidence>
<reference evidence="9" key="1">
    <citation type="submission" date="2017-08" db="EMBL/GenBank/DDBJ databases">
        <authorList>
            <person name="Varghese N."/>
            <person name="Submissions S."/>
        </authorList>
    </citation>
    <scope>NUCLEOTIDE SEQUENCE [LARGE SCALE GENOMIC DNA]</scope>
    <source>
        <strain evidence="9">JA234</strain>
    </source>
</reference>
<feature type="domain" description="Cytochrome c" evidence="7">
    <location>
        <begin position="30"/>
        <end position="126"/>
    </location>
</feature>
<dbReference type="PRINTS" id="PR00604">
    <property type="entry name" value="CYTCHRMECIAB"/>
</dbReference>
<dbReference type="OrthoDB" id="9805828at2"/>
<evidence type="ECO:0000313" key="9">
    <source>
        <dbReference type="Proteomes" id="UP000219467"/>
    </source>
</evidence>
<dbReference type="GO" id="GO:0009055">
    <property type="term" value="F:electron transfer activity"/>
    <property type="evidence" value="ECO:0007669"/>
    <property type="project" value="InterPro"/>
</dbReference>
<dbReference type="Proteomes" id="UP000219467">
    <property type="component" value="Unassembled WGS sequence"/>
</dbReference>
<name>A0A285CJM0_9RHOB</name>
<dbReference type="RefSeq" id="WP_097028797.1">
    <property type="nucleotide sequence ID" value="NZ_OAOQ01000001.1"/>
</dbReference>
<evidence type="ECO:0000259" key="7">
    <source>
        <dbReference type="PROSITE" id="PS51007"/>
    </source>
</evidence>
<keyword evidence="4" id="KW-0249">Electron transport</keyword>
<dbReference type="InterPro" id="IPR036909">
    <property type="entry name" value="Cyt_c-like_dom_sf"/>
</dbReference>
<dbReference type="AlphaFoldDB" id="A0A285CJM0"/>
<organism evidence="8 9">
    <name type="scientific">Cereibacter ovatus</name>
    <dbReference type="NCBI Taxonomy" id="439529"/>
    <lineage>
        <taxon>Bacteria</taxon>
        <taxon>Pseudomonadati</taxon>
        <taxon>Pseudomonadota</taxon>
        <taxon>Alphaproteobacteria</taxon>
        <taxon>Rhodobacterales</taxon>
        <taxon>Paracoccaceae</taxon>
        <taxon>Cereibacter</taxon>
    </lineage>
</organism>
<dbReference type="GO" id="GO:0046872">
    <property type="term" value="F:metal ion binding"/>
    <property type="evidence" value="ECO:0007669"/>
    <property type="project" value="UniProtKB-KW"/>
</dbReference>
<protein>
    <submittedName>
        <fullName evidence="8">Cytochrome c</fullName>
    </submittedName>
</protein>
<dbReference type="GO" id="GO:0020037">
    <property type="term" value="F:heme binding"/>
    <property type="evidence" value="ECO:0007669"/>
    <property type="project" value="InterPro"/>
</dbReference>
<keyword evidence="2 6" id="KW-0349">Heme</keyword>
<keyword evidence="3 6" id="KW-0479">Metal-binding</keyword>